<dbReference type="InterPro" id="IPR008144">
    <property type="entry name" value="Guanylate_kin-like_dom"/>
</dbReference>
<dbReference type="FunFam" id="3.30.63.10:FF:000002">
    <property type="entry name" value="Guanylate kinase 1"/>
    <property type="match status" value="1"/>
</dbReference>
<evidence type="ECO:0000256" key="6">
    <source>
        <dbReference type="ARBA" id="ARBA00022840"/>
    </source>
</evidence>
<feature type="domain" description="Guanylate kinase-like" evidence="7">
    <location>
        <begin position="25"/>
        <end position="207"/>
    </location>
</feature>
<dbReference type="InterPro" id="IPR020590">
    <property type="entry name" value="Guanylate_kinase_CS"/>
</dbReference>
<proteinExistence type="inferred from homology"/>
<dbReference type="Gene3D" id="3.30.63.10">
    <property type="entry name" value="Guanylate Kinase phosphate binding domain"/>
    <property type="match status" value="1"/>
</dbReference>
<dbReference type="NCBIfam" id="TIGR03263">
    <property type="entry name" value="guanyl_kin"/>
    <property type="match status" value="1"/>
</dbReference>
<evidence type="ECO:0000313" key="9">
    <source>
        <dbReference type="Proteomes" id="UP001445076"/>
    </source>
</evidence>
<organism evidence="8 9">
    <name type="scientific">Cherax quadricarinatus</name>
    <name type="common">Australian red claw crayfish</name>
    <dbReference type="NCBI Taxonomy" id="27406"/>
    <lineage>
        <taxon>Eukaryota</taxon>
        <taxon>Metazoa</taxon>
        <taxon>Ecdysozoa</taxon>
        <taxon>Arthropoda</taxon>
        <taxon>Crustacea</taxon>
        <taxon>Multicrustacea</taxon>
        <taxon>Malacostraca</taxon>
        <taxon>Eumalacostraca</taxon>
        <taxon>Eucarida</taxon>
        <taxon>Decapoda</taxon>
        <taxon>Pleocyemata</taxon>
        <taxon>Astacidea</taxon>
        <taxon>Parastacoidea</taxon>
        <taxon>Parastacidae</taxon>
        <taxon>Cherax</taxon>
    </lineage>
</organism>
<dbReference type="PROSITE" id="PS00856">
    <property type="entry name" value="GUANYLATE_KINASE_1"/>
    <property type="match status" value="1"/>
</dbReference>
<comment type="caution">
    <text evidence="8">The sequence shown here is derived from an EMBL/GenBank/DDBJ whole genome shotgun (WGS) entry which is preliminary data.</text>
</comment>
<dbReference type="EC" id="2.7.4.8" evidence="2"/>
<dbReference type="GO" id="GO:0004385">
    <property type="term" value="F:GMP kinase activity"/>
    <property type="evidence" value="ECO:0007669"/>
    <property type="project" value="UniProtKB-EC"/>
</dbReference>
<evidence type="ECO:0000256" key="3">
    <source>
        <dbReference type="ARBA" id="ARBA00022679"/>
    </source>
</evidence>
<dbReference type="InterPro" id="IPR008145">
    <property type="entry name" value="GK/Ca_channel_bsu"/>
</dbReference>
<name>A0AAW0X878_CHEQU</name>
<comment type="similarity">
    <text evidence="1">Belongs to the guanylate kinase family.</text>
</comment>
<dbReference type="GO" id="GO:0005524">
    <property type="term" value="F:ATP binding"/>
    <property type="evidence" value="ECO:0007669"/>
    <property type="project" value="UniProtKB-KW"/>
</dbReference>
<dbReference type="PANTHER" id="PTHR23117">
    <property type="entry name" value="GUANYLATE KINASE-RELATED"/>
    <property type="match status" value="1"/>
</dbReference>
<keyword evidence="3" id="KW-0808">Transferase</keyword>
<dbReference type="HAMAP" id="MF_00328">
    <property type="entry name" value="Guanylate_kinase"/>
    <property type="match status" value="1"/>
</dbReference>
<dbReference type="PANTHER" id="PTHR23117:SF13">
    <property type="entry name" value="GUANYLATE KINASE"/>
    <property type="match status" value="1"/>
</dbReference>
<keyword evidence="9" id="KW-1185">Reference proteome</keyword>
<dbReference type="SMART" id="SM00072">
    <property type="entry name" value="GuKc"/>
    <property type="match status" value="1"/>
</dbReference>
<dbReference type="SUPFAM" id="SSF52540">
    <property type="entry name" value="P-loop containing nucleoside triphosphate hydrolases"/>
    <property type="match status" value="1"/>
</dbReference>
<dbReference type="PROSITE" id="PS50052">
    <property type="entry name" value="GUANYLATE_KINASE_2"/>
    <property type="match status" value="1"/>
</dbReference>
<dbReference type="Pfam" id="PF00625">
    <property type="entry name" value="Guanylate_kin"/>
    <property type="match status" value="1"/>
</dbReference>
<dbReference type="InterPro" id="IPR017665">
    <property type="entry name" value="Guanylate_kinase"/>
</dbReference>
<keyword evidence="4" id="KW-0547">Nucleotide-binding</keyword>
<dbReference type="Proteomes" id="UP001445076">
    <property type="component" value="Unassembled WGS sequence"/>
</dbReference>
<evidence type="ECO:0000259" key="7">
    <source>
        <dbReference type="PROSITE" id="PS50052"/>
    </source>
</evidence>
<evidence type="ECO:0000256" key="4">
    <source>
        <dbReference type="ARBA" id="ARBA00022741"/>
    </source>
</evidence>
<evidence type="ECO:0000256" key="5">
    <source>
        <dbReference type="ARBA" id="ARBA00022777"/>
    </source>
</evidence>
<evidence type="ECO:0000256" key="2">
    <source>
        <dbReference type="ARBA" id="ARBA00012961"/>
    </source>
</evidence>
<evidence type="ECO:0000256" key="1">
    <source>
        <dbReference type="ARBA" id="ARBA00005790"/>
    </source>
</evidence>
<dbReference type="FunFam" id="3.40.50.300:FF:000776">
    <property type="entry name" value="Guanylate kinase 2"/>
    <property type="match status" value="1"/>
</dbReference>
<protein>
    <recommendedName>
        <fullName evidence="2">guanylate kinase</fullName>
        <ecNumber evidence="2">2.7.4.8</ecNumber>
    </recommendedName>
</protein>
<dbReference type="AlphaFoldDB" id="A0AAW0X878"/>
<sequence>MTSLFWKASSILGIRLGHVVHKMTPQTLVLCGPSGVGKSTLLKKLLEEFGPHFGFSVSHTTRSPREGEEHGKHYYFVTRQEMEDAINNGNFIEHAEYSGNLYGTSKTAVQDVLENGRICILDIDTQGVIQVKKTDLPAQFIFIRPPSIEDLEKRLQARGTETEESLKKRLSIAEKELKFGEIDGNFDRVIVNDDVDEAYEQLRDFMLPAINKKNGD</sequence>
<evidence type="ECO:0000313" key="8">
    <source>
        <dbReference type="EMBL" id="KAK8736158.1"/>
    </source>
</evidence>
<dbReference type="CDD" id="cd00071">
    <property type="entry name" value="GMPK"/>
    <property type="match status" value="1"/>
</dbReference>
<accession>A0AAW0X878</accession>
<keyword evidence="5" id="KW-0418">Kinase</keyword>
<dbReference type="EMBL" id="JARKIK010000044">
    <property type="protein sequence ID" value="KAK8736158.1"/>
    <property type="molecule type" value="Genomic_DNA"/>
</dbReference>
<reference evidence="8 9" key="1">
    <citation type="journal article" date="2024" name="BMC Genomics">
        <title>Genome assembly of redclaw crayfish (Cherax quadricarinatus) provides insights into its immune adaptation and hypoxia tolerance.</title>
        <authorList>
            <person name="Liu Z."/>
            <person name="Zheng J."/>
            <person name="Li H."/>
            <person name="Fang K."/>
            <person name="Wang S."/>
            <person name="He J."/>
            <person name="Zhou D."/>
            <person name="Weng S."/>
            <person name="Chi M."/>
            <person name="Gu Z."/>
            <person name="He J."/>
            <person name="Li F."/>
            <person name="Wang M."/>
        </authorList>
    </citation>
    <scope>NUCLEOTIDE SEQUENCE [LARGE SCALE GENOMIC DNA]</scope>
    <source>
        <strain evidence="8">ZL_2023a</strain>
    </source>
</reference>
<keyword evidence="6" id="KW-0067">ATP-binding</keyword>
<gene>
    <name evidence="8" type="ORF">OTU49_004851</name>
</gene>
<dbReference type="InterPro" id="IPR027417">
    <property type="entry name" value="P-loop_NTPase"/>
</dbReference>
<dbReference type="Gene3D" id="3.40.50.300">
    <property type="entry name" value="P-loop containing nucleotide triphosphate hydrolases"/>
    <property type="match status" value="1"/>
</dbReference>
<dbReference type="GO" id="GO:0005829">
    <property type="term" value="C:cytosol"/>
    <property type="evidence" value="ECO:0007669"/>
    <property type="project" value="TreeGrafter"/>
</dbReference>